<dbReference type="Gene3D" id="3.40.190.10">
    <property type="entry name" value="Periplasmic binding protein-like II"/>
    <property type="match status" value="2"/>
</dbReference>
<keyword evidence="2" id="KW-0813">Transport</keyword>
<dbReference type="InterPro" id="IPR006059">
    <property type="entry name" value="SBP"/>
</dbReference>
<dbReference type="GO" id="GO:0055052">
    <property type="term" value="C:ATP-binding cassette (ABC) transporter complex, substrate-binding subunit-containing"/>
    <property type="evidence" value="ECO:0007669"/>
    <property type="project" value="TreeGrafter"/>
</dbReference>
<evidence type="ECO:0000313" key="6">
    <source>
        <dbReference type="Proteomes" id="UP000675554"/>
    </source>
</evidence>
<feature type="region of interest" description="Disordered" evidence="4">
    <location>
        <begin position="15"/>
        <end position="50"/>
    </location>
</feature>
<comment type="similarity">
    <text evidence="1">Belongs to the bacterial solute-binding protein 1 family.</text>
</comment>
<evidence type="ECO:0000256" key="4">
    <source>
        <dbReference type="SAM" id="MobiDB-lite"/>
    </source>
</evidence>
<accession>A0A8T4J3Y9</accession>
<evidence type="ECO:0000313" key="5">
    <source>
        <dbReference type="EMBL" id="MBR7676957.1"/>
    </source>
</evidence>
<organism evidence="5 6">
    <name type="scientific">Streptomyces daliensis</name>
    <dbReference type="NCBI Taxonomy" id="299421"/>
    <lineage>
        <taxon>Bacteria</taxon>
        <taxon>Bacillati</taxon>
        <taxon>Actinomycetota</taxon>
        <taxon>Actinomycetes</taxon>
        <taxon>Kitasatosporales</taxon>
        <taxon>Streptomycetaceae</taxon>
        <taxon>Streptomyces</taxon>
    </lineage>
</organism>
<evidence type="ECO:0000256" key="1">
    <source>
        <dbReference type="ARBA" id="ARBA00008520"/>
    </source>
</evidence>
<dbReference type="PANTHER" id="PTHR30061">
    <property type="entry name" value="MALTOSE-BINDING PERIPLASMIC PROTEIN"/>
    <property type="match status" value="1"/>
</dbReference>
<dbReference type="Proteomes" id="UP000675554">
    <property type="component" value="Unassembled WGS sequence"/>
</dbReference>
<dbReference type="GO" id="GO:0015768">
    <property type="term" value="P:maltose transport"/>
    <property type="evidence" value="ECO:0007669"/>
    <property type="project" value="TreeGrafter"/>
</dbReference>
<evidence type="ECO:0000256" key="2">
    <source>
        <dbReference type="ARBA" id="ARBA00022448"/>
    </source>
</evidence>
<dbReference type="GO" id="GO:1901982">
    <property type="term" value="F:maltose binding"/>
    <property type="evidence" value="ECO:0007669"/>
    <property type="project" value="TreeGrafter"/>
</dbReference>
<name>A0A8T4J3Y9_9ACTN</name>
<keyword evidence="3" id="KW-0732">Signal</keyword>
<dbReference type="EMBL" id="JAGSMN010000789">
    <property type="protein sequence ID" value="MBR7676957.1"/>
    <property type="molecule type" value="Genomic_DNA"/>
</dbReference>
<dbReference type="SUPFAM" id="SSF53850">
    <property type="entry name" value="Periplasmic binding protein-like II"/>
    <property type="match status" value="1"/>
</dbReference>
<sequence length="473" mass="50552">MSTLTCSRRVAVPRSSVSVRHASRDSARSRPLRPPRPLRPLRRPRPVGLPGPLGPLGPLVRGVAVASAAVLLAACGLSGPGGDDEITVDVWLMKDSATKEFTDAFVRDYEKRNPGQRVELTVQPWDGIGGKVTKALESDVAPDVIEVGNTQVAQYVETGHVKDLTLEVFDPAGTDWVPGLAESGKVGGAQYGVPYYAANRVVIYRKDLFAKAGIERPPTARKKWLEQTAALDAVPGQQGIYLPGQNWYVLAGFIWDEGGDLAIERSGQWSGSLDTPEALRGMDFYERLQSLGDAPKDSDEARPLQSDAFARGDVAQMIGTPGEARQVVEANPELRGKLGYFPVPGKSAKKPGAVFTGGSVLIVPERAEHQREGYDVIELLTGKRWQKKLARAMSYVPNRTSLAPAVADDPGAAAMAKGAANGHTAPNSPDWGAVEADNPLKTYQTAVLNGADRAEAARTASRELTKLLGGTPP</sequence>
<gene>
    <name evidence="5" type="ORF">KDA82_28930</name>
</gene>
<reference evidence="5" key="1">
    <citation type="submission" date="2021-04" db="EMBL/GenBank/DDBJ databases">
        <title>Sequencing of actinobacteria type strains.</title>
        <authorList>
            <person name="Nguyen G.-S."/>
            <person name="Wentzel A."/>
        </authorList>
    </citation>
    <scope>NUCLEOTIDE SEQUENCE</scope>
    <source>
        <strain evidence="5">DSM 42095</strain>
    </source>
</reference>
<protein>
    <submittedName>
        <fullName evidence="5">Extracellular solute-binding protein</fullName>
    </submittedName>
</protein>
<dbReference type="GO" id="GO:0042956">
    <property type="term" value="P:maltodextrin transmembrane transport"/>
    <property type="evidence" value="ECO:0007669"/>
    <property type="project" value="TreeGrafter"/>
</dbReference>
<comment type="caution">
    <text evidence="5">The sequence shown here is derived from an EMBL/GenBank/DDBJ whole genome shotgun (WGS) entry which is preliminary data.</text>
</comment>
<proteinExistence type="inferred from homology"/>
<dbReference type="Pfam" id="PF01547">
    <property type="entry name" value="SBP_bac_1"/>
    <property type="match status" value="1"/>
</dbReference>
<dbReference type="AlphaFoldDB" id="A0A8T4J3Y9"/>
<dbReference type="PANTHER" id="PTHR30061:SF50">
    <property type="entry name" value="MALTOSE_MALTODEXTRIN-BINDING PERIPLASMIC PROTEIN"/>
    <property type="match status" value="1"/>
</dbReference>
<evidence type="ECO:0000256" key="3">
    <source>
        <dbReference type="ARBA" id="ARBA00022729"/>
    </source>
</evidence>
<keyword evidence="6" id="KW-1185">Reference proteome</keyword>
<feature type="region of interest" description="Disordered" evidence="4">
    <location>
        <begin position="417"/>
        <end position="437"/>
    </location>
</feature>